<protein>
    <submittedName>
        <fullName evidence="2">Adenosine deaminase</fullName>
    </submittedName>
</protein>
<accession>A0AA40Y4M4</accession>
<feature type="region of interest" description="Disordered" evidence="1">
    <location>
        <begin position="1"/>
        <end position="30"/>
    </location>
</feature>
<proteinExistence type="predicted"/>
<organism evidence="2 3">
    <name type="scientific">Stenotrophomonas maltophilia</name>
    <name type="common">Pseudomonas maltophilia</name>
    <name type="synonym">Xanthomonas maltophilia</name>
    <dbReference type="NCBI Taxonomy" id="40324"/>
    <lineage>
        <taxon>Bacteria</taxon>
        <taxon>Pseudomonadati</taxon>
        <taxon>Pseudomonadota</taxon>
        <taxon>Gammaproteobacteria</taxon>
        <taxon>Lysobacterales</taxon>
        <taxon>Lysobacteraceae</taxon>
        <taxon>Stenotrophomonas</taxon>
        <taxon>Stenotrophomonas maltophilia group</taxon>
    </lineage>
</organism>
<evidence type="ECO:0000313" key="3">
    <source>
        <dbReference type="Proteomes" id="UP000634179"/>
    </source>
</evidence>
<sequence length="361" mass="41606">MLIDETTSVENAEVEIADSGKPPRKKNSNLTAAKRAKNDEFYTRIEDIQNEIQHYASHFEGKTVFCNCDDPIWSNFWVFFHDCFDRLKLKRLVATYYTKNGKSAGKLVCHDEKRDAAGKPEVLTYDLQGDGDFRSPECVALLKDADIVCTNPPFSLFREYIAQLMEHGKRFLIVGDMNAITYKEVFPLIRANKVWLGVSTPKRFRTERDQEVYQQFGNKCWFTNLTHEQRNTDIPLFRSIKDKDVRYDRFDNYDAINVNKTQDIPCDFEGAMGVPISFLSKYNPEQFEIIGITKTWDKLAIKTYGKQIQVDASGTRKEVSKLNDGPAIRMDKAPQGSTYYTVDGVAFVQAYARIIVRRKSR</sequence>
<evidence type="ECO:0000256" key="1">
    <source>
        <dbReference type="SAM" id="MobiDB-lite"/>
    </source>
</evidence>
<dbReference type="Pfam" id="PF13651">
    <property type="entry name" value="EcoRI_methylase"/>
    <property type="match status" value="1"/>
</dbReference>
<comment type="caution">
    <text evidence="2">The sequence shown here is derived from an EMBL/GenBank/DDBJ whole genome shotgun (WGS) entry which is preliminary data.</text>
</comment>
<reference evidence="2" key="1">
    <citation type="submission" date="2020-11" db="EMBL/GenBank/DDBJ databases">
        <title>Enhanced detection system for hospital associated transmission using whole genome sequencing surveillance.</title>
        <authorList>
            <person name="Harrison L.H."/>
            <person name="Van Tyne D."/>
            <person name="Marsh J.W."/>
            <person name="Griffith M.P."/>
            <person name="Snyder D.J."/>
            <person name="Cooper V.S."/>
            <person name="Mustapha M."/>
        </authorList>
    </citation>
    <scope>NUCLEOTIDE SEQUENCE</scope>
    <source>
        <strain evidence="2">STEN00053</strain>
    </source>
</reference>
<dbReference type="AlphaFoldDB" id="A0AA40Y4M4"/>
<dbReference type="EMBL" id="JADUOV010000008">
    <property type="protein sequence ID" value="MBH1790833.1"/>
    <property type="molecule type" value="Genomic_DNA"/>
</dbReference>
<gene>
    <name evidence="2" type="ORF">I5V89_13225</name>
</gene>
<dbReference type="RefSeq" id="WP_197581398.1">
    <property type="nucleotide sequence ID" value="NZ_CP136247.1"/>
</dbReference>
<feature type="compositionally biased region" description="Polar residues" evidence="1">
    <location>
        <begin position="1"/>
        <end position="10"/>
    </location>
</feature>
<dbReference type="Proteomes" id="UP000634179">
    <property type="component" value="Unassembled WGS sequence"/>
</dbReference>
<evidence type="ECO:0000313" key="2">
    <source>
        <dbReference type="EMBL" id="MBH1790833.1"/>
    </source>
</evidence>
<name>A0AA40Y4M4_STEMA</name>
<dbReference type="InterPro" id="IPR025247">
    <property type="entry name" value="EcoRI-like_methylase"/>
</dbReference>